<feature type="transmembrane region" description="Helical" evidence="1">
    <location>
        <begin position="27"/>
        <end position="49"/>
    </location>
</feature>
<reference evidence="2 3" key="1">
    <citation type="submission" date="2015-01" db="EMBL/GenBank/DDBJ databases">
        <title>The Genome Sequence of Cladophialophora immunda CBS83496.</title>
        <authorList>
            <consortium name="The Broad Institute Genomics Platform"/>
            <person name="Cuomo C."/>
            <person name="de Hoog S."/>
            <person name="Gorbushina A."/>
            <person name="Stielow B."/>
            <person name="Teixiera M."/>
            <person name="Abouelleil A."/>
            <person name="Chapman S.B."/>
            <person name="Priest M."/>
            <person name="Young S.K."/>
            <person name="Wortman J."/>
            <person name="Nusbaum C."/>
            <person name="Birren B."/>
        </authorList>
    </citation>
    <scope>NUCLEOTIDE SEQUENCE [LARGE SCALE GENOMIC DNA]</scope>
    <source>
        <strain evidence="2 3">CBS 83496</strain>
    </source>
</reference>
<keyword evidence="1" id="KW-0472">Membrane</keyword>
<name>A0A0D2BB22_9EURO</name>
<dbReference type="RefSeq" id="XP_016254988.1">
    <property type="nucleotide sequence ID" value="XM_016388060.1"/>
</dbReference>
<dbReference type="HOGENOM" id="CLU_1895981_0_0_1"/>
<evidence type="ECO:0000256" key="1">
    <source>
        <dbReference type="SAM" id="Phobius"/>
    </source>
</evidence>
<dbReference type="STRING" id="569365.A0A0D2BB22"/>
<accession>A0A0D2BB22</accession>
<dbReference type="VEuPathDB" id="FungiDB:PV07_01528"/>
<proteinExistence type="predicted"/>
<feature type="transmembrane region" description="Helical" evidence="1">
    <location>
        <begin position="91"/>
        <end position="109"/>
    </location>
</feature>
<dbReference type="GeneID" id="27340722"/>
<sequence>MPTASGSRDAIAVPADVADQLNSAYTFMVQMIIISFWIILILAGVVLFLGKDKHSHNSGVICTGIWNAKGSPGAVFSLTTAYIAKIKDRRWWQLLLWTVLALGFVVATYEAHGKKLEGSGAGRDMGTSNVALCT</sequence>
<gene>
    <name evidence="2" type="ORF">PV07_01528</name>
</gene>
<dbReference type="Proteomes" id="UP000054466">
    <property type="component" value="Unassembled WGS sequence"/>
</dbReference>
<dbReference type="EMBL" id="KN847040">
    <property type="protein sequence ID" value="KIW34772.1"/>
    <property type="molecule type" value="Genomic_DNA"/>
</dbReference>
<keyword evidence="1" id="KW-0812">Transmembrane</keyword>
<evidence type="ECO:0000313" key="2">
    <source>
        <dbReference type="EMBL" id="KIW34772.1"/>
    </source>
</evidence>
<keyword evidence="3" id="KW-1185">Reference proteome</keyword>
<protein>
    <submittedName>
        <fullName evidence="2">Uncharacterized protein</fullName>
    </submittedName>
</protein>
<evidence type="ECO:0000313" key="3">
    <source>
        <dbReference type="Proteomes" id="UP000054466"/>
    </source>
</evidence>
<dbReference type="OrthoDB" id="5337208at2759"/>
<keyword evidence="1" id="KW-1133">Transmembrane helix</keyword>
<dbReference type="AlphaFoldDB" id="A0A0D2BB22"/>
<organism evidence="2 3">
    <name type="scientific">Cladophialophora immunda</name>
    <dbReference type="NCBI Taxonomy" id="569365"/>
    <lineage>
        <taxon>Eukaryota</taxon>
        <taxon>Fungi</taxon>
        <taxon>Dikarya</taxon>
        <taxon>Ascomycota</taxon>
        <taxon>Pezizomycotina</taxon>
        <taxon>Eurotiomycetes</taxon>
        <taxon>Chaetothyriomycetidae</taxon>
        <taxon>Chaetothyriales</taxon>
        <taxon>Herpotrichiellaceae</taxon>
        <taxon>Cladophialophora</taxon>
    </lineage>
</organism>